<reference evidence="1" key="1">
    <citation type="submission" date="2021-07" db="EMBL/GenBank/DDBJ databases">
        <authorList>
            <person name="Catto M.A."/>
            <person name="Jacobson A."/>
            <person name="Kennedy G."/>
            <person name="Labadie P."/>
            <person name="Hunt B.G."/>
            <person name="Srinivasan R."/>
        </authorList>
    </citation>
    <scope>NUCLEOTIDE SEQUENCE</scope>
    <source>
        <strain evidence="1">PL_HMW_Pooled</strain>
        <tissue evidence="1">Head</tissue>
    </source>
</reference>
<organism evidence="1 2">
    <name type="scientific">Frankliniella fusca</name>
    <dbReference type="NCBI Taxonomy" id="407009"/>
    <lineage>
        <taxon>Eukaryota</taxon>
        <taxon>Metazoa</taxon>
        <taxon>Ecdysozoa</taxon>
        <taxon>Arthropoda</taxon>
        <taxon>Hexapoda</taxon>
        <taxon>Insecta</taxon>
        <taxon>Pterygota</taxon>
        <taxon>Neoptera</taxon>
        <taxon>Paraneoptera</taxon>
        <taxon>Thysanoptera</taxon>
        <taxon>Terebrantia</taxon>
        <taxon>Thripoidea</taxon>
        <taxon>Thripidae</taxon>
        <taxon>Frankliniella</taxon>
    </lineage>
</organism>
<accession>A0AAE1LP59</accession>
<dbReference type="EMBL" id="JAHWGI010001269">
    <property type="protein sequence ID" value="KAK3926630.1"/>
    <property type="molecule type" value="Genomic_DNA"/>
</dbReference>
<keyword evidence="2" id="KW-1185">Reference proteome</keyword>
<proteinExistence type="predicted"/>
<reference evidence="1" key="2">
    <citation type="journal article" date="2023" name="BMC Genomics">
        <title>Pest status, molecular evolution, and epigenetic factors derived from the genome assembly of Frankliniella fusca, a thysanopteran phytovirus vector.</title>
        <authorList>
            <person name="Catto M.A."/>
            <person name="Labadie P.E."/>
            <person name="Jacobson A.L."/>
            <person name="Kennedy G.G."/>
            <person name="Srinivasan R."/>
            <person name="Hunt B.G."/>
        </authorList>
    </citation>
    <scope>NUCLEOTIDE SEQUENCE</scope>
    <source>
        <strain evidence="1">PL_HMW_Pooled</strain>
    </source>
</reference>
<dbReference type="AlphaFoldDB" id="A0AAE1LP59"/>
<evidence type="ECO:0000313" key="2">
    <source>
        <dbReference type="Proteomes" id="UP001219518"/>
    </source>
</evidence>
<sequence length="81" mass="9140">MKEEIATKGNLPCGRCIGQDSCPMIRDVRKHLDGEKISTSDAAVKSAILKLKAEAKIQIGTELDIRVLCSHQHIRRRNRRM</sequence>
<dbReference type="Proteomes" id="UP001219518">
    <property type="component" value="Unassembled WGS sequence"/>
</dbReference>
<gene>
    <name evidence="1" type="ORF">KUF71_014966</name>
</gene>
<evidence type="ECO:0000313" key="1">
    <source>
        <dbReference type="EMBL" id="KAK3926630.1"/>
    </source>
</evidence>
<comment type="caution">
    <text evidence="1">The sequence shown here is derived from an EMBL/GenBank/DDBJ whole genome shotgun (WGS) entry which is preliminary data.</text>
</comment>
<protein>
    <submittedName>
        <fullName evidence="1">Chaperone protein DnaK</fullName>
    </submittedName>
</protein>
<name>A0AAE1LP59_9NEOP</name>